<sequence>MSRRRRGWVTIHTLMSNKTMSHKPLEVQGTKPVPWLLSDVSGSQEVFLVHHPSELKEEDFAHCVEQWRVAKEVVMRHWCEVSLKLTCKLGPILNPSLRRGVYLHDPRELGGYSRRGSNLLRSRMKDEEAISKAASSVEVIGEWLKHPHVAQATRWRLYKKKKQPRLSKRSCISKKRLIWCVRALQPNKSDMIMDQHKDGDEEFKDKSREEDDALVIPPGPITRAKARRLKEAVGSLLMISWKQEDGLDGLPREPVPFNDLENMEPSSMKELRDEIRQEIRQATGQ</sequence>
<evidence type="ECO:0000256" key="1">
    <source>
        <dbReference type="SAM" id="MobiDB-lite"/>
    </source>
</evidence>
<dbReference type="EMBL" id="JADBGQ010000075">
    <property type="protein sequence ID" value="KAG5373899.1"/>
    <property type="molecule type" value="Genomic_DNA"/>
</dbReference>
<gene>
    <name evidence="2" type="primary">SC219g500020.1_BraROA</name>
    <name evidence="2" type="ORF">IGI04_042785</name>
</gene>
<organism evidence="2 3">
    <name type="scientific">Brassica rapa subsp. trilocularis</name>
    <dbReference type="NCBI Taxonomy" id="1813537"/>
    <lineage>
        <taxon>Eukaryota</taxon>
        <taxon>Viridiplantae</taxon>
        <taxon>Streptophyta</taxon>
        <taxon>Embryophyta</taxon>
        <taxon>Tracheophyta</taxon>
        <taxon>Spermatophyta</taxon>
        <taxon>Magnoliopsida</taxon>
        <taxon>eudicotyledons</taxon>
        <taxon>Gunneridae</taxon>
        <taxon>Pentapetalae</taxon>
        <taxon>rosids</taxon>
        <taxon>malvids</taxon>
        <taxon>Brassicales</taxon>
        <taxon>Brassicaceae</taxon>
        <taxon>Brassiceae</taxon>
        <taxon>Brassica</taxon>
    </lineage>
</organism>
<proteinExistence type="predicted"/>
<feature type="non-terminal residue" evidence="2">
    <location>
        <position position="285"/>
    </location>
</feature>
<evidence type="ECO:0000313" key="2">
    <source>
        <dbReference type="EMBL" id="KAG5373899.1"/>
    </source>
</evidence>
<reference evidence="2 3" key="1">
    <citation type="submission" date="2021-03" db="EMBL/GenBank/DDBJ databases">
        <authorList>
            <person name="King G.J."/>
            <person name="Bancroft I."/>
            <person name="Baten A."/>
            <person name="Bloomfield J."/>
            <person name="Borpatragohain P."/>
            <person name="He Z."/>
            <person name="Irish N."/>
            <person name="Irwin J."/>
            <person name="Liu K."/>
            <person name="Mauleon R.P."/>
            <person name="Moore J."/>
            <person name="Morris R."/>
            <person name="Ostergaard L."/>
            <person name="Wang B."/>
            <person name="Wells R."/>
        </authorList>
    </citation>
    <scope>NUCLEOTIDE SEQUENCE [LARGE SCALE GENOMIC DNA]</scope>
    <source>
        <strain evidence="2">R-o-18</strain>
        <tissue evidence="2">Leaf</tissue>
    </source>
</reference>
<feature type="region of interest" description="Disordered" evidence="1">
    <location>
        <begin position="246"/>
        <end position="271"/>
    </location>
</feature>
<comment type="caution">
    <text evidence="2">The sequence shown here is derived from an EMBL/GenBank/DDBJ whole genome shotgun (WGS) entry which is preliminary data.</text>
</comment>
<protein>
    <submittedName>
        <fullName evidence="2">Uncharacterized protein</fullName>
    </submittedName>
</protein>
<dbReference type="Proteomes" id="UP000823674">
    <property type="component" value="Unassembled WGS sequence"/>
</dbReference>
<keyword evidence="3" id="KW-1185">Reference proteome</keyword>
<evidence type="ECO:0000313" key="3">
    <source>
        <dbReference type="Proteomes" id="UP000823674"/>
    </source>
</evidence>
<accession>A0ABQ7KHJ6</accession>
<name>A0ABQ7KHJ6_BRACM</name>